<reference evidence="3" key="1">
    <citation type="submission" date="2019-10" db="EMBL/GenBank/DDBJ databases">
        <title>Complete genome sequence of Corynebacterium urogenitalis DSM 108747, isolated from the genital tract of a cow.</title>
        <authorList>
            <person name="Ruckert C."/>
            <person name="Ballas P."/>
            <person name="Wagener K."/>
            <person name="Drillich M."/>
            <person name="Kaempfer P."/>
            <person name="Busse H.-J."/>
            <person name="Ehling-Schulz M."/>
        </authorList>
    </citation>
    <scope>NUCLEOTIDE SEQUENCE [LARGE SCALE GENOMIC DNA]</scope>
    <source>
        <strain evidence="3">LMM 1652</strain>
    </source>
</reference>
<dbReference type="AlphaFoldDB" id="A0A5J6Z9G7"/>
<evidence type="ECO:0000259" key="1">
    <source>
        <dbReference type="PROSITE" id="PS51704"/>
    </source>
</evidence>
<evidence type="ECO:0000313" key="3">
    <source>
        <dbReference type="Proteomes" id="UP000326711"/>
    </source>
</evidence>
<gene>
    <name evidence="2" type="primary">glpQ1</name>
    <name evidence="2" type="ORF">CUROG_00895</name>
</gene>
<organism evidence="2 3">
    <name type="scientific">Corynebacterium urogenitale</name>
    <dbReference type="NCBI Taxonomy" id="2487892"/>
    <lineage>
        <taxon>Bacteria</taxon>
        <taxon>Bacillati</taxon>
        <taxon>Actinomycetota</taxon>
        <taxon>Actinomycetes</taxon>
        <taxon>Mycobacteriales</taxon>
        <taxon>Corynebacteriaceae</taxon>
        <taxon>Corynebacterium</taxon>
    </lineage>
</organism>
<sequence length="270" mass="30656">MRIVAHRGASGERPEHTLGAYELAVHRGADGLECDVRLTRDGHLVCFHDRTMERVAVEKLGRGQGIVSAMTLDEMRQLNIGTPEEPARVMTLEELLELYQDTRRDNVDGPDGEGGSVGRELFIETKHPNRYGSRVEHRLAETLRKFRMVDDPAVNLISFSPQSLVRFKLINPLIRRILLRREYQRMIHPGMEAMNVVDAHGLSIAKARLRPDIVGRRGLETYVWTADKEDEVRWAARHGVNWLATNYPGRAKMWRDDERASAGCKSEGVA</sequence>
<accession>A0A5J6Z9G7</accession>
<evidence type="ECO:0000313" key="2">
    <source>
        <dbReference type="EMBL" id="QFQ01580.1"/>
    </source>
</evidence>
<keyword evidence="2" id="KW-0378">Hydrolase</keyword>
<dbReference type="Proteomes" id="UP000326711">
    <property type="component" value="Chromosome"/>
</dbReference>
<dbReference type="GO" id="GO:0006629">
    <property type="term" value="P:lipid metabolic process"/>
    <property type="evidence" value="ECO:0007669"/>
    <property type="project" value="InterPro"/>
</dbReference>
<dbReference type="RefSeq" id="WP_151902063.1">
    <property type="nucleotide sequence ID" value="NZ_CP045032.1"/>
</dbReference>
<dbReference type="EC" id="3.1.4.46" evidence="2"/>
<dbReference type="GO" id="GO:0008889">
    <property type="term" value="F:glycerophosphodiester phosphodiesterase activity"/>
    <property type="evidence" value="ECO:0007669"/>
    <property type="project" value="UniProtKB-EC"/>
</dbReference>
<dbReference type="Gene3D" id="3.20.20.190">
    <property type="entry name" value="Phosphatidylinositol (PI) phosphodiesterase"/>
    <property type="match status" value="1"/>
</dbReference>
<keyword evidence="3" id="KW-1185">Reference proteome</keyword>
<dbReference type="OrthoDB" id="9758957at2"/>
<name>A0A5J6Z9G7_9CORY</name>
<dbReference type="PANTHER" id="PTHR46211:SF13">
    <property type="entry name" value="GLYCEROPHOSPHODIESTER PHOSPHODIESTERASE 1-RELATED"/>
    <property type="match status" value="1"/>
</dbReference>
<protein>
    <submittedName>
        <fullName evidence="2">Putative glycerophosphoryl diester phosphodiesterase 1</fullName>
        <ecNumber evidence="2">3.1.4.46</ecNumber>
    </submittedName>
</protein>
<proteinExistence type="predicted"/>
<feature type="domain" description="GP-PDE" evidence="1">
    <location>
        <begin position="1"/>
        <end position="255"/>
    </location>
</feature>
<dbReference type="PROSITE" id="PS51704">
    <property type="entry name" value="GP_PDE"/>
    <property type="match status" value="1"/>
</dbReference>
<dbReference type="KEGG" id="cuo:CUROG_00895"/>
<dbReference type="PANTHER" id="PTHR46211">
    <property type="entry name" value="GLYCEROPHOSPHORYL DIESTER PHOSPHODIESTERASE"/>
    <property type="match status" value="1"/>
</dbReference>
<dbReference type="SUPFAM" id="SSF51695">
    <property type="entry name" value="PLC-like phosphodiesterases"/>
    <property type="match status" value="1"/>
</dbReference>
<dbReference type="InterPro" id="IPR017946">
    <property type="entry name" value="PLC-like_Pdiesterase_TIM-brl"/>
</dbReference>
<dbReference type="EMBL" id="CP045032">
    <property type="protein sequence ID" value="QFQ01580.1"/>
    <property type="molecule type" value="Genomic_DNA"/>
</dbReference>
<dbReference type="Pfam" id="PF03009">
    <property type="entry name" value="GDPD"/>
    <property type="match status" value="1"/>
</dbReference>
<dbReference type="InterPro" id="IPR030395">
    <property type="entry name" value="GP_PDE_dom"/>
</dbReference>